<dbReference type="PANTHER" id="PTHR30204">
    <property type="entry name" value="REDOX-CYCLING DRUG-SENSING TRANSCRIPTIONAL ACTIVATOR SOXR"/>
    <property type="match status" value="1"/>
</dbReference>
<dbReference type="CDD" id="cd04785">
    <property type="entry name" value="HTH_CadR-PbrR-like"/>
    <property type="match status" value="1"/>
</dbReference>
<keyword evidence="3" id="KW-0804">Transcription</keyword>
<dbReference type="EMBL" id="JBHSCR010000001">
    <property type="protein sequence ID" value="MFC4346557.1"/>
    <property type="molecule type" value="Genomic_DNA"/>
</dbReference>
<dbReference type="PANTHER" id="PTHR30204:SF92">
    <property type="entry name" value="HTH-TYPE TRANSCRIPTIONAL REGULATOR ZNTR"/>
    <property type="match status" value="1"/>
</dbReference>
<accession>A0ABV8U6M8</accession>
<protein>
    <submittedName>
        <fullName evidence="5">Helix-turn-helix domain-containing protein</fullName>
    </submittedName>
</protein>
<dbReference type="RefSeq" id="WP_068150351.1">
    <property type="nucleotide sequence ID" value="NZ_JBHSCR010000001.1"/>
</dbReference>
<comment type="caution">
    <text evidence="5">The sequence shown here is derived from an EMBL/GenBank/DDBJ whole genome shotgun (WGS) entry which is preliminary data.</text>
</comment>
<dbReference type="SUPFAM" id="SSF46955">
    <property type="entry name" value="Putative DNA-binding domain"/>
    <property type="match status" value="1"/>
</dbReference>
<sequence length="135" mass="15521">MIGELAKRADTKVQTIRYYEDIGVMPKAFRAANNRRLYDETHLERLTFVRHSRELGFSLDDIRNLLELSDQPDRPCEEVDAIARRHLNAVESKIASLQILQTELKRMINNCSGGTISDCRIIKVLADHSLCKNHD</sequence>
<proteinExistence type="predicted"/>
<keyword evidence="1" id="KW-0805">Transcription regulation</keyword>
<dbReference type="InterPro" id="IPR000551">
    <property type="entry name" value="MerR-type_HTH_dom"/>
</dbReference>
<name>A0ABV8U6M8_9PROT</name>
<evidence type="ECO:0000313" key="5">
    <source>
        <dbReference type="EMBL" id="MFC4346557.1"/>
    </source>
</evidence>
<evidence type="ECO:0000256" key="3">
    <source>
        <dbReference type="ARBA" id="ARBA00023163"/>
    </source>
</evidence>
<dbReference type="Pfam" id="PF09278">
    <property type="entry name" value="MerR-DNA-bind"/>
    <property type="match status" value="1"/>
</dbReference>
<dbReference type="InterPro" id="IPR009061">
    <property type="entry name" value="DNA-bd_dom_put_sf"/>
</dbReference>
<keyword evidence="6" id="KW-1185">Reference proteome</keyword>
<dbReference type="InterPro" id="IPR047057">
    <property type="entry name" value="MerR_fam"/>
</dbReference>
<evidence type="ECO:0000313" key="6">
    <source>
        <dbReference type="Proteomes" id="UP001595776"/>
    </source>
</evidence>
<dbReference type="PROSITE" id="PS50937">
    <property type="entry name" value="HTH_MERR_2"/>
    <property type="match status" value="1"/>
</dbReference>
<gene>
    <name evidence="5" type="ORF">ACFO5Q_01695</name>
</gene>
<dbReference type="Proteomes" id="UP001595776">
    <property type="component" value="Unassembled WGS sequence"/>
</dbReference>
<dbReference type="Pfam" id="PF00376">
    <property type="entry name" value="MerR"/>
    <property type="match status" value="1"/>
</dbReference>
<evidence type="ECO:0000256" key="1">
    <source>
        <dbReference type="ARBA" id="ARBA00023015"/>
    </source>
</evidence>
<keyword evidence="2" id="KW-0238">DNA-binding</keyword>
<dbReference type="PRINTS" id="PR00040">
    <property type="entry name" value="HTHMERR"/>
</dbReference>
<organism evidence="5 6">
    <name type="scientific">Kordiimonas lipolytica</name>
    <dbReference type="NCBI Taxonomy" id="1662421"/>
    <lineage>
        <taxon>Bacteria</taxon>
        <taxon>Pseudomonadati</taxon>
        <taxon>Pseudomonadota</taxon>
        <taxon>Alphaproteobacteria</taxon>
        <taxon>Kordiimonadales</taxon>
        <taxon>Kordiimonadaceae</taxon>
        <taxon>Kordiimonas</taxon>
    </lineage>
</organism>
<dbReference type="SMART" id="SM00422">
    <property type="entry name" value="HTH_MERR"/>
    <property type="match status" value="1"/>
</dbReference>
<reference evidence="6" key="1">
    <citation type="journal article" date="2019" name="Int. J. Syst. Evol. Microbiol.">
        <title>The Global Catalogue of Microorganisms (GCM) 10K type strain sequencing project: providing services to taxonomists for standard genome sequencing and annotation.</title>
        <authorList>
            <consortium name="The Broad Institute Genomics Platform"/>
            <consortium name="The Broad Institute Genome Sequencing Center for Infectious Disease"/>
            <person name="Wu L."/>
            <person name="Ma J."/>
        </authorList>
    </citation>
    <scope>NUCLEOTIDE SEQUENCE [LARGE SCALE GENOMIC DNA]</scope>
    <source>
        <strain evidence="6">CGMCC 1.15304</strain>
    </source>
</reference>
<dbReference type="InterPro" id="IPR015358">
    <property type="entry name" value="Tscrpt_reg_MerR_DNA-bd"/>
</dbReference>
<evidence type="ECO:0000256" key="2">
    <source>
        <dbReference type="ARBA" id="ARBA00023125"/>
    </source>
</evidence>
<dbReference type="Gene3D" id="1.10.1660.10">
    <property type="match status" value="1"/>
</dbReference>
<feature type="domain" description="HTH merR-type" evidence="4">
    <location>
        <begin position="1"/>
        <end position="68"/>
    </location>
</feature>
<evidence type="ECO:0000259" key="4">
    <source>
        <dbReference type="PROSITE" id="PS50937"/>
    </source>
</evidence>